<dbReference type="InterPro" id="IPR009078">
    <property type="entry name" value="Ferritin-like_SF"/>
</dbReference>
<dbReference type="AlphaFoldDB" id="A0A0J6T518"/>
<evidence type="ECO:0000313" key="1">
    <source>
        <dbReference type="EMBL" id="KMO40912.1"/>
    </source>
</evidence>
<dbReference type="RefSeq" id="WP_048462085.1">
    <property type="nucleotide sequence ID" value="NZ_LABX01000013.1"/>
</dbReference>
<sequence>MSETMTIDDYLAQGGVLTNPSNAPPRYRGELLRLMATFVDSELAGSAGFAEVINDAPSLKARIAASRIVLEKTDHAERVLDLMGTFGADTARYAVHHPWAARLARDAEIGAARHGADRRLSVFHYPLQGWIDAVVMNVLMGRAVGIQLQEFSRLSYAPLAEVFREIAPREARHAELGEEGLARIVATEGGREAAQRSVDFWRPRVAASFGREDSPRFDTLRRFGLRRRTNHEQVTAWMAEMAARLPAFGLA</sequence>
<dbReference type="InterPro" id="IPR012347">
    <property type="entry name" value="Ferritin-like"/>
</dbReference>
<dbReference type="Gene3D" id="1.20.1260.10">
    <property type="match status" value="1"/>
</dbReference>
<dbReference type="PANTHER" id="PTHR30458">
    <property type="entry name" value="PHENYLACETIC ACID DEGRADATION PROTEIN PAA"/>
    <property type="match status" value="1"/>
</dbReference>
<dbReference type="SUPFAM" id="SSF47240">
    <property type="entry name" value="Ferritin-like"/>
    <property type="match status" value="1"/>
</dbReference>
<gene>
    <name evidence="1" type="ORF">VP06_01625</name>
</gene>
<dbReference type="Pfam" id="PF05138">
    <property type="entry name" value="PaaA_PaaC"/>
    <property type="match status" value="1"/>
</dbReference>
<protein>
    <submittedName>
        <fullName evidence="1">Phenylacetic acid catabolic</fullName>
    </submittedName>
</protein>
<dbReference type="GO" id="GO:0010124">
    <property type="term" value="P:phenylacetate catabolic process"/>
    <property type="evidence" value="ECO:0007669"/>
    <property type="project" value="InterPro"/>
</dbReference>
<proteinExistence type="predicted"/>
<accession>A0A0J6T518</accession>
<reference evidence="1 2" key="1">
    <citation type="submission" date="2015-03" db="EMBL/GenBank/DDBJ databases">
        <title>Genome sequencing of Methylobacterium aquaticum DSM16371 type strain.</title>
        <authorList>
            <person name="Chaudhry V."/>
            <person name="Patil P.B."/>
        </authorList>
    </citation>
    <scope>NUCLEOTIDE SEQUENCE [LARGE SCALE GENOMIC DNA]</scope>
    <source>
        <strain evidence="1 2">DSM 16371</strain>
    </source>
</reference>
<dbReference type="InterPro" id="IPR052703">
    <property type="entry name" value="Aromatic_CoA_ox/epox"/>
</dbReference>
<dbReference type="Proteomes" id="UP000035929">
    <property type="component" value="Unassembled WGS sequence"/>
</dbReference>
<dbReference type="PANTHER" id="PTHR30458:SF0">
    <property type="entry name" value="1,2-PHENYLACETYL-COA EPOXIDASE, SUBUNIT C"/>
    <property type="match status" value="1"/>
</dbReference>
<dbReference type="InterPro" id="IPR007814">
    <property type="entry name" value="PaaA_PaaC"/>
</dbReference>
<evidence type="ECO:0000313" key="2">
    <source>
        <dbReference type="Proteomes" id="UP000035929"/>
    </source>
</evidence>
<organism evidence="1 2">
    <name type="scientific">Methylobacterium aquaticum</name>
    <dbReference type="NCBI Taxonomy" id="270351"/>
    <lineage>
        <taxon>Bacteria</taxon>
        <taxon>Pseudomonadati</taxon>
        <taxon>Pseudomonadota</taxon>
        <taxon>Alphaproteobacteria</taxon>
        <taxon>Hyphomicrobiales</taxon>
        <taxon>Methylobacteriaceae</taxon>
        <taxon>Methylobacterium</taxon>
    </lineage>
</organism>
<name>A0A0J6T518_9HYPH</name>
<dbReference type="EMBL" id="LABX01000013">
    <property type="protein sequence ID" value="KMO40912.1"/>
    <property type="molecule type" value="Genomic_DNA"/>
</dbReference>
<dbReference type="GO" id="GO:0005829">
    <property type="term" value="C:cytosol"/>
    <property type="evidence" value="ECO:0007669"/>
    <property type="project" value="TreeGrafter"/>
</dbReference>
<comment type="caution">
    <text evidence="1">The sequence shown here is derived from an EMBL/GenBank/DDBJ whole genome shotgun (WGS) entry which is preliminary data.</text>
</comment>
<dbReference type="OrthoDB" id="5289846at2"/>
<dbReference type="PATRIC" id="fig|270351.6.peg.933"/>